<evidence type="ECO:0000256" key="2">
    <source>
        <dbReference type="ARBA" id="ARBA00050599"/>
    </source>
</evidence>
<dbReference type="EC" id="2.5.1.57" evidence="3"/>
<dbReference type="GO" id="GO:0047444">
    <property type="term" value="F:N-acylneuraminate-9-phosphate synthase activity"/>
    <property type="evidence" value="ECO:0007669"/>
    <property type="project" value="UniProtKB-EC"/>
</dbReference>
<dbReference type="InterPro" id="IPR006190">
    <property type="entry name" value="SAF_AFP_Neu5Ac"/>
</dbReference>
<dbReference type="InterPro" id="IPR051690">
    <property type="entry name" value="PseI-like"/>
</dbReference>
<protein>
    <recommendedName>
        <fullName evidence="4">N-acetylneuraminate-9-phosphate synthase</fullName>
        <ecNumber evidence="3">2.5.1.57</ecNumber>
    </recommendedName>
    <alternativeName>
        <fullName evidence="5">Sialic acid synthase</fullName>
    </alternativeName>
</protein>
<evidence type="ECO:0000256" key="1">
    <source>
        <dbReference type="ARBA" id="ARBA00022679"/>
    </source>
</evidence>
<accession>A0ABD0YT86</accession>
<dbReference type="PANTHER" id="PTHR42966:SF1">
    <property type="entry name" value="SIALIC ACID SYNTHASE"/>
    <property type="match status" value="1"/>
</dbReference>
<dbReference type="Pfam" id="PF03102">
    <property type="entry name" value="NeuB"/>
    <property type="match status" value="1"/>
</dbReference>
<dbReference type="SUPFAM" id="SSF51569">
    <property type="entry name" value="Aldolase"/>
    <property type="match status" value="1"/>
</dbReference>
<evidence type="ECO:0000256" key="4">
    <source>
        <dbReference type="ARBA" id="ARBA00067780"/>
    </source>
</evidence>
<dbReference type="InterPro" id="IPR036732">
    <property type="entry name" value="AFP_Neu5c_C_sf"/>
</dbReference>
<keyword evidence="1" id="KW-0808">Transferase</keyword>
<dbReference type="InterPro" id="IPR057736">
    <property type="entry name" value="SAF_PseI/NeuA/NeuB"/>
</dbReference>
<evidence type="ECO:0000259" key="6">
    <source>
        <dbReference type="PROSITE" id="PS50844"/>
    </source>
</evidence>
<evidence type="ECO:0000256" key="3">
    <source>
        <dbReference type="ARBA" id="ARBA00066534"/>
    </source>
</evidence>
<feature type="domain" description="AFP-like" evidence="6">
    <location>
        <begin position="299"/>
        <end position="359"/>
    </location>
</feature>
<dbReference type="Gene3D" id="3.20.20.70">
    <property type="entry name" value="Aldolase class I"/>
    <property type="match status" value="1"/>
</dbReference>
<dbReference type="PROSITE" id="PS50844">
    <property type="entry name" value="AFP_LIKE"/>
    <property type="match status" value="1"/>
</dbReference>
<evidence type="ECO:0000313" key="8">
    <source>
        <dbReference type="Proteomes" id="UP001558652"/>
    </source>
</evidence>
<proteinExistence type="predicted"/>
<organism evidence="7 8">
    <name type="scientific">Ranatra chinensis</name>
    <dbReference type="NCBI Taxonomy" id="642074"/>
    <lineage>
        <taxon>Eukaryota</taxon>
        <taxon>Metazoa</taxon>
        <taxon>Ecdysozoa</taxon>
        <taxon>Arthropoda</taxon>
        <taxon>Hexapoda</taxon>
        <taxon>Insecta</taxon>
        <taxon>Pterygota</taxon>
        <taxon>Neoptera</taxon>
        <taxon>Paraneoptera</taxon>
        <taxon>Hemiptera</taxon>
        <taxon>Heteroptera</taxon>
        <taxon>Panheteroptera</taxon>
        <taxon>Nepomorpha</taxon>
        <taxon>Nepidae</taxon>
        <taxon>Ranatrinae</taxon>
        <taxon>Ranatra</taxon>
    </lineage>
</organism>
<dbReference type="CDD" id="cd11615">
    <property type="entry name" value="SAF_NeuB_like"/>
    <property type="match status" value="1"/>
</dbReference>
<dbReference type="PANTHER" id="PTHR42966">
    <property type="entry name" value="N-ACETYLNEURAMINATE SYNTHASE"/>
    <property type="match status" value="1"/>
</dbReference>
<gene>
    <name evidence="7" type="ORF">AAG570_003332</name>
</gene>
<dbReference type="GO" id="GO:0006054">
    <property type="term" value="P:N-acetylneuraminate metabolic process"/>
    <property type="evidence" value="ECO:0007669"/>
    <property type="project" value="UniProtKB-ARBA"/>
</dbReference>
<dbReference type="Gene3D" id="3.90.1210.10">
    <property type="entry name" value="Antifreeze-like/N-acetylneuraminic acid synthase C-terminal domain"/>
    <property type="match status" value="1"/>
</dbReference>
<comment type="caution">
    <text evidence="7">The sequence shown here is derived from an EMBL/GenBank/DDBJ whole genome shotgun (WGS) entry which is preliminary data.</text>
</comment>
<evidence type="ECO:0000313" key="7">
    <source>
        <dbReference type="EMBL" id="KAL1123008.1"/>
    </source>
</evidence>
<dbReference type="FunFam" id="3.20.20.70:FF:000144">
    <property type="entry name" value="sialic acid synthase"/>
    <property type="match status" value="1"/>
</dbReference>
<dbReference type="AlphaFoldDB" id="A0ABD0YT86"/>
<keyword evidence="8" id="KW-1185">Reference proteome</keyword>
<dbReference type="GO" id="GO:1901137">
    <property type="term" value="P:carbohydrate derivative biosynthetic process"/>
    <property type="evidence" value="ECO:0007669"/>
    <property type="project" value="UniProtKB-ARBA"/>
</dbReference>
<name>A0ABD0YT86_9HEMI</name>
<sequence>MIEARPDLEVAPGRYVGTDRPCFIIAEIGQNHQGDVQIAKELIRVAKECGADCIKFQKSCLTEKFTRGALDRDYAGEHSWGATYGQHKERLEFDKSQYLELQQYAADQVGIPLTASAMDPVSLDFLDSIGVPFIKIGSGDADNEILLRRAALTGKPLIISTGMSDMDTVDRIYATVSKRHKKFAMLHCISAYPTPPQSANLRVIETYLRRFPDVQIGYSGHELGYAITLAAVALGAKVVERHITLDKRWKGSDHRCSLEPQEFSAMVKALRDVEAALGTPVKCVQPCELECRRKLGKSLVVAAQSIPGGRTIGQDDVNIKVSEPPGLPAARLRSIIGKAKTVRMLSYDEPIQESDISYDLNS</sequence>
<dbReference type="SUPFAM" id="SSF51269">
    <property type="entry name" value="AFP III-like domain"/>
    <property type="match status" value="1"/>
</dbReference>
<comment type="catalytic activity">
    <reaction evidence="2">
        <text>aldehydo-N-acetyl-D-mannosamine 6-phosphate + phosphoenolpyruvate + H2O = N-acetylneuraminate 9-phosphate + phosphate</text>
        <dbReference type="Rhea" id="RHEA:80835"/>
        <dbReference type="ChEBI" id="CHEBI:15377"/>
        <dbReference type="ChEBI" id="CHEBI:43474"/>
        <dbReference type="ChEBI" id="CHEBI:58557"/>
        <dbReference type="ChEBI" id="CHEBI:58702"/>
        <dbReference type="ChEBI" id="CHEBI:231734"/>
        <dbReference type="EC" id="2.5.1.57"/>
    </reaction>
    <physiologicalReaction direction="left-to-right" evidence="2">
        <dbReference type="Rhea" id="RHEA:80836"/>
    </physiologicalReaction>
</comment>
<reference evidence="7 8" key="1">
    <citation type="submission" date="2024-07" db="EMBL/GenBank/DDBJ databases">
        <title>Chromosome-level genome assembly of the water stick insect Ranatra chinensis (Heteroptera: Nepidae).</title>
        <authorList>
            <person name="Liu X."/>
        </authorList>
    </citation>
    <scope>NUCLEOTIDE SEQUENCE [LARGE SCALE GENOMIC DNA]</scope>
    <source>
        <strain evidence="7">Cailab_2021Rc</strain>
        <tissue evidence="7">Muscle</tissue>
    </source>
</reference>
<dbReference type="InterPro" id="IPR013785">
    <property type="entry name" value="Aldolase_TIM"/>
</dbReference>
<dbReference type="EMBL" id="JBFDAA010000013">
    <property type="protein sequence ID" value="KAL1123008.1"/>
    <property type="molecule type" value="Genomic_DNA"/>
</dbReference>
<evidence type="ECO:0000256" key="5">
    <source>
        <dbReference type="ARBA" id="ARBA00083845"/>
    </source>
</evidence>
<dbReference type="InterPro" id="IPR013132">
    <property type="entry name" value="PseI/NeuA/B-like_N"/>
</dbReference>
<dbReference type="Proteomes" id="UP001558652">
    <property type="component" value="Unassembled WGS sequence"/>
</dbReference>